<evidence type="ECO:0000256" key="1">
    <source>
        <dbReference type="ARBA" id="ARBA00007905"/>
    </source>
</evidence>
<comment type="caution">
    <text evidence="5">The sequence shown here is derived from an EMBL/GenBank/DDBJ whole genome shotgun (WGS) entry which is preliminary data.</text>
</comment>
<dbReference type="InterPro" id="IPR020471">
    <property type="entry name" value="AKR"/>
</dbReference>
<keyword evidence="2" id="KW-0521">NADP</keyword>
<dbReference type="PANTHER" id="PTHR43827">
    <property type="entry name" value="2,5-DIKETO-D-GLUCONIC ACID REDUCTASE"/>
    <property type="match status" value="1"/>
</dbReference>
<evidence type="ECO:0000313" key="5">
    <source>
        <dbReference type="EMBL" id="KAK7435356.1"/>
    </source>
</evidence>
<dbReference type="PANTHER" id="PTHR43827:SF3">
    <property type="entry name" value="NADP-DEPENDENT OXIDOREDUCTASE DOMAIN-CONTAINING PROTEIN"/>
    <property type="match status" value="1"/>
</dbReference>
<dbReference type="EMBL" id="JBANRG010000108">
    <property type="protein sequence ID" value="KAK7435356.1"/>
    <property type="molecule type" value="Genomic_DNA"/>
</dbReference>
<proteinExistence type="inferred from homology"/>
<dbReference type="CDD" id="cd19071">
    <property type="entry name" value="AKR_AKR1-5-like"/>
    <property type="match status" value="1"/>
</dbReference>
<evidence type="ECO:0000313" key="6">
    <source>
        <dbReference type="Proteomes" id="UP001498398"/>
    </source>
</evidence>
<dbReference type="Gene3D" id="3.20.20.100">
    <property type="entry name" value="NADP-dependent oxidoreductase domain"/>
    <property type="match status" value="1"/>
</dbReference>
<protein>
    <recommendedName>
        <fullName evidence="4">NADP-dependent oxidoreductase domain-containing protein</fullName>
    </recommendedName>
</protein>
<dbReference type="InterPro" id="IPR036812">
    <property type="entry name" value="NAD(P)_OxRdtase_dom_sf"/>
</dbReference>
<gene>
    <name evidence="5" type="ORF">VKT23_019707</name>
</gene>
<reference evidence="5 6" key="1">
    <citation type="submission" date="2024-01" db="EMBL/GenBank/DDBJ databases">
        <title>A draft genome for the cacao thread blight pathogen Marasmiellus scandens.</title>
        <authorList>
            <person name="Baruah I.K."/>
            <person name="Leung J."/>
            <person name="Bukari Y."/>
            <person name="Amoako-Attah I."/>
            <person name="Meinhardt L.W."/>
            <person name="Bailey B.A."/>
            <person name="Cohen S.P."/>
        </authorList>
    </citation>
    <scope>NUCLEOTIDE SEQUENCE [LARGE SCALE GENOMIC DNA]</scope>
    <source>
        <strain evidence="5 6">GH-19</strain>
    </source>
</reference>
<keyword evidence="6" id="KW-1185">Reference proteome</keyword>
<dbReference type="PROSITE" id="PS00062">
    <property type="entry name" value="ALDOKETO_REDUCTASE_2"/>
    <property type="match status" value="1"/>
</dbReference>
<dbReference type="Proteomes" id="UP001498398">
    <property type="component" value="Unassembled WGS sequence"/>
</dbReference>
<dbReference type="InterPro" id="IPR023210">
    <property type="entry name" value="NADP_OxRdtase_dom"/>
</dbReference>
<dbReference type="SUPFAM" id="SSF51430">
    <property type="entry name" value="NAD(P)-linked oxidoreductase"/>
    <property type="match status" value="1"/>
</dbReference>
<name>A0ABR1IQ33_9AGAR</name>
<keyword evidence="3" id="KW-0560">Oxidoreductase</keyword>
<dbReference type="PRINTS" id="PR00069">
    <property type="entry name" value="ALDKETRDTASE"/>
</dbReference>
<evidence type="ECO:0000259" key="4">
    <source>
        <dbReference type="Pfam" id="PF00248"/>
    </source>
</evidence>
<organism evidence="5 6">
    <name type="scientific">Marasmiellus scandens</name>
    <dbReference type="NCBI Taxonomy" id="2682957"/>
    <lineage>
        <taxon>Eukaryota</taxon>
        <taxon>Fungi</taxon>
        <taxon>Dikarya</taxon>
        <taxon>Basidiomycota</taxon>
        <taxon>Agaricomycotina</taxon>
        <taxon>Agaricomycetes</taxon>
        <taxon>Agaricomycetidae</taxon>
        <taxon>Agaricales</taxon>
        <taxon>Marasmiineae</taxon>
        <taxon>Omphalotaceae</taxon>
        <taxon>Marasmiellus</taxon>
    </lineage>
</organism>
<evidence type="ECO:0000256" key="3">
    <source>
        <dbReference type="ARBA" id="ARBA00023002"/>
    </source>
</evidence>
<dbReference type="PIRSF" id="PIRSF000097">
    <property type="entry name" value="AKR"/>
    <property type="match status" value="1"/>
</dbReference>
<dbReference type="Pfam" id="PF00248">
    <property type="entry name" value="Aldo_ket_red"/>
    <property type="match status" value="1"/>
</dbReference>
<dbReference type="InterPro" id="IPR018170">
    <property type="entry name" value="Aldo/ket_reductase_CS"/>
</dbReference>
<sequence length="310" mass="34430">MSTITIPSRKLNNGLSIPGIALGGFGGFTDEDLLKAKDWFITGIQAGYRCIDTAQIYGTEKVLGEAIRESGIPREEIMILTKLAWHRGGDVQQAFEESLQKLGVDYVDIYLLHFPQSVIYEDGREPTADSILKNFKVVDKPDFNEMWADIEKIYESGKARAIGVSNFSVKTLEALAQTAKITPAINQVEMSPYLAQNDLVEYCEKKGILLMAYSPSGTDKVRSDPTIGALAKKYNTAPNQVTMAWHVTRGVVPVPKSTNPSRQKDNITLPVLSPEDMNTLNAMDRNERIINNPGPDGVLFGWTREQYGWI</sequence>
<comment type="similarity">
    <text evidence="1">Belongs to the aldo/keto reductase family.</text>
</comment>
<feature type="domain" description="NADP-dependent oxidoreductase" evidence="4">
    <location>
        <begin position="44"/>
        <end position="283"/>
    </location>
</feature>
<accession>A0ABR1IQ33</accession>
<evidence type="ECO:0000256" key="2">
    <source>
        <dbReference type="ARBA" id="ARBA00022857"/>
    </source>
</evidence>